<reference evidence="1 2" key="2">
    <citation type="submission" date="2017-10" db="EMBL/GenBank/DDBJ databases">
        <title>Genome analyses suggest a sexual origin of heterokaryosis in a supposedly ancient asexual fungus.</title>
        <authorList>
            <person name="Corradi N."/>
            <person name="Sedzielewska K."/>
            <person name="Noel J."/>
            <person name="Charron P."/>
            <person name="Farinelli L."/>
            <person name="Marton T."/>
            <person name="Kruger M."/>
            <person name="Pelin A."/>
            <person name="Brachmann A."/>
            <person name="Corradi N."/>
        </authorList>
    </citation>
    <scope>NUCLEOTIDE SEQUENCE [LARGE SCALE GENOMIC DNA]</scope>
    <source>
        <strain evidence="1 2">A1</strain>
    </source>
</reference>
<dbReference type="VEuPathDB" id="FungiDB:RhiirA1_538527"/>
<evidence type="ECO:0000313" key="2">
    <source>
        <dbReference type="Proteomes" id="UP000232688"/>
    </source>
</evidence>
<dbReference type="AlphaFoldDB" id="A0A2N0RGG5"/>
<name>A0A2N0RGG5_9GLOM</name>
<sequence>MPGTSVSAIDTLPNAGLTVRKETTQKKKIQLANLHQQLKLSKIILLTTKYFSCPYGLSWTEKCSFGFLSNNFSEVVVGKFTKKQCFVCGKFLSIPPPLAFLKNFHCCIRHQTNNFNTAQQIINQTKIIDQMRDNYSFTEVFSKIITLFTQKSNNCKIFQNMLNMKFDDDKDKGEDLEDQASLEDNDDNVVVFADEDINRNWRRR</sequence>
<proteinExistence type="predicted"/>
<dbReference type="EMBL" id="LLXH01000863">
    <property type="protein sequence ID" value="PKC62391.1"/>
    <property type="molecule type" value="Genomic_DNA"/>
</dbReference>
<gene>
    <name evidence="1" type="ORF">RhiirA1_538527</name>
</gene>
<accession>A0A2N0RGG5</accession>
<dbReference type="VEuPathDB" id="FungiDB:FUN_015050"/>
<evidence type="ECO:0000313" key="1">
    <source>
        <dbReference type="EMBL" id="PKC62391.1"/>
    </source>
</evidence>
<reference evidence="1 2" key="1">
    <citation type="submission" date="2017-10" db="EMBL/GenBank/DDBJ databases">
        <title>Extensive intraspecific genome diversity in a model arbuscular mycorrhizal fungus.</title>
        <authorList>
            <person name="Chen E.C.H."/>
            <person name="Morin E."/>
            <person name="Baudet D."/>
            <person name="Noel J."/>
            <person name="Ndikumana S."/>
            <person name="Charron P."/>
            <person name="St-Onge C."/>
            <person name="Giorgi J."/>
            <person name="Grigoriev I.V."/>
            <person name="Roux C."/>
            <person name="Martin F.M."/>
            <person name="Corradi N."/>
        </authorList>
    </citation>
    <scope>NUCLEOTIDE SEQUENCE [LARGE SCALE GENOMIC DNA]</scope>
    <source>
        <strain evidence="1 2">A1</strain>
    </source>
</reference>
<dbReference type="Proteomes" id="UP000232688">
    <property type="component" value="Unassembled WGS sequence"/>
</dbReference>
<organism evidence="1 2">
    <name type="scientific">Rhizophagus irregularis</name>
    <dbReference type="NCBI Taxonomy" id="588596"/>
    <lineage>
        <taxon>Eukaryota</taxon>
        <taxon>Fungi</taxon>
        <taxon>Fungi incertae sedis</taxon>
        <taxon>Mucoromycota</taxon>
        <taxon>Glomeromycotina</taxon>
        <taxon>Glomeromycetes</taxon>
        <taxon>Glomerales</taxon>
        <taxon>Glomeraceae</taxon>
        <taxon>Rhizophagus</taxon>
    </lineage>
</organism>
<comment type="caution">
    <text evidence="1">The sequence shown here is derived from an EMBL/GenBank/DDBJ whole genome shotgun (WGS) entry which is preliminary data.</text>
</comment>
<protein>
    <submittedName>
        <fullName evidence="1">Uncharacterized protein</fullName>
    </submittedName>
</protein>
<dbReference type="VEuPathDB" id="FungiDB:RhiirFUN_012243"/>